<feature type="transmembrane region" description="Helical" evidence="1">
    <location>
        <begin position="12"/>
        <end position="28"/>
    </location>
</feature>
<evidence type="ECO:0000313" key="3">
    <source>
        <dbReference type="Proteomes" id="UP001060919"/>
    </source>
</evidence>
<evidence type="ECO:0000256" key="1">
    <source>
        <dbReference type="SAM" id="Phobius"/>
    </source>
</evidence>
<dbReference type="AlphaFoldDB" id="A0A916DPR6"/>
<keyword evidence="3" id="KW-1185">Reference proteome</keyword>
<protein>
    <submittedName>
        <fullName evidence="2">Uncharacterized protein</fullName>
    </submittedName>
</protein>
<gene>
    <name evidence="2" type="ORF">AsAng_0010040</name>
</gene>
<accession>A0A916DPR6</accession>
<keyword evidence="1" id="KW-0812">Transmembrane</keyword>
<organism evidence="2 3">
    <name type="scientific">Aureispira anguillae</name>
    <dbReference type="NCBI Taxonomy" id="2864201"/>
    <lineage>
        <taxon>Bacteria</taxon>
        <taxon>Pseudomonadati</taxon>
        <taxon>Bacteroidota</taxon>
        <taxon>Saprospiria</taxon>
        <taxon>Saprospirales</taxon>
        <taxon>Saprospiraceae</taxon>
        <taxon>Aureispira</taxon>
    </lineage>
</organism>
<reference evidence="2" key="1">
    <citation type="submission" date="2022-09" db="EMBL/GenBank/DDBJ databases">
        <title>Aureispira anguillicida sp. nov., isolated from Leptocephalus of Japanese eel Anguilla japonica.</title>
        <authorList>
            <person name="Yuasa K."/>
            <person name="Mekata T."/>
            <person name="Ikunari K."/>
        </authorList>
    </citation>
    <scope>NUCLEOTIDE SEQUENCE</scope>
    <source>
        <strain evidence="2">EL160426</strain>
    </source>
</reference>
<keyword evidence="1" id="KW-0472">Membrane</keyword>
<name>A0A916DPR6_9BACT</name>
<dbReference type="EMBL" id="AP026867">
    <property type="protein sequence ID" value="BDS10296.1"/>
    <property type="molecule type" value="Genomic_DNA"/>
</dbReference>
<sequence>MMPINYLKENNFSIRLLIAAVLIFFGLNRRETNKQGLKAVIVLMFIKRNYR</sequence>
<dbReference type="Proteomes" id="UP001060919">
    <property type="component" value="Chromosome"/>
</dbReference>
<dbReference type="KEGG" id="aup:AsAng_0010040"/>
<proteinExistence type="predicted"/>
<evidence type="ECO:0000313" key="2">
    <source>
        <dbReference type="EMBL" id="BDS10296.1"/>
    </source>
</evidence>
<keyword evidence="1" id="KW-1133">Transmembrane helix</keyword>